<sequence length="101" mass="11717">METKRLAKLIDNCFLSSHVEQYLAESNSQSRPPLPARQQLDKASHQVPEGVPSSCDSARHAQRATPEHFCHLIRTFVEVIDHRIASYPHAWWIYISIYIKY</sequence>
<protein>
    <submittedName>
        <fullName evidence="2">Uncharacterized protein</fullName>
    </submittedName>
</protein>
<dbReference type="EMBL" id="JAVHNS010000002">
    <property type="protein sequence ID" value="KAK6361471.1"/>
    <property type="molecule type" value="Genomic_DNA"/>
</dbReference>
<evidence type="ECO:0000313" key="3">
    <source>
        <dbReference type="Proteomes" id="UP001373714"/>
    </source>
</evidence>
<organism evidence="2 3">
    <name type="scientific">Orbilia blumenaviensis</name>
    <dbReference type="NCBI Taxonomy" id="1796055"/>
    <lineage>
        <taxon>Eukaryota</taxon>
        <taxon>Fungi</taxon>
        <taxon>Dikarya</taxon>
        <taxon>Ascomycota</taxon>
        <taxon>Pezizomycotina</taxon>
        <taxon>Orbiliomycetes</taxon>
        <taxon>Orbiliales</taxon>
        <taxon>Orbiliaceae</taxon>
        <taxon>Orbilia</taxon>
    </lineage>
</organism>
<feature type="region of interest" description="Disordered" evidence="1">
    <location>
        <begin position="26"/>
        <end position="60"/>
    </location>
</feature>
<comment type="caution">
    <text evidence="2">The sequence shown here is derived from an EMBL/GenBank/DDBJ whole genome shotgun (WGS) entry which is preliminary data.</text>
</comment>
<reference evidence="2 3" key="1">
    <citation type="submission" date="2019-10" db="EMBL/GenBank/DDBJ databases">
        <authorList>
            <person name="Palmer J.M."/>
        </authorList>
    </citation>
    <scope>NUCLEOTIDE SEQUENCE [LARGE SCALE GENOMIC DNA]</scope>
    <source>
        <strain evidence="2 3">TWF730</strain>
    </source>
</reference>
<dbReference type="Proteomes" id="UP001373714">
    <property type="component" value="Unassembled WGS sequence"/>
</dbReference>
<evidence type="ECO:0000313" key="2">
    <source>
        <dbReference type="EMBL" id="KAK6361471.1"/>
    </source>
</evidence>
<gene>
    <name evidence="2" type="ORF">TWF730_005195</name>
</gene>
<accession>A0AAV9VKG4</accession>
<dbReference type="AlphaFoldDB" id="A0AAV9VKG4"/>
<proteinExistence type="predicted"/>
<name>A0AAV9VKG4_9PEZI</name>
<evidence type="ECO:0000256" key="1">
    <source>
        <dbReference type="SAM" id="MobiDB-lite"/>
    </source>
</evidence>
<keyword evidence="3" id="KW-1185">Reference proteome</keyword>